<evidence type="ECO:0000313" key="2">
    <source>
        <dbReference type="Proteomes" id="UP000245431"/>
    </source>
</evidence>
<evidence type="ECO:0000313" key="1">
    <source>
        <dbReference type="EMBL" id="SBW84721.1"/>
    </source>
</evidence>
<proteinExistence type="predicted"/>
<dbReference type="RefSeq" id="WP_017849297.1">
    <property type="nucleotide sequence ID" value="NZ_AOUH01000042.1"/>
</dbReference>
<accession>A0A1D3K955</accession>
<name>A0A1D3K955_PSEVE</name>
<protein>
    <submittedName>
        <fullName evidence="1">Uncharacterized protein</fullName>
    </submittedName>
</protein>
<dbReference type="AlphaFoldDB" id="A0A1D3K955"/>
<organism evidence="1 2">
    <name type="scientific">Pseudomonas veronii 1YdBTEX2</name>
    <dbReference type="NCBI Taxonomy" id="1295141"/>
    <lineage>
        <taxon>Bacteria</taxon>
        <taxon>Pseudomonadati</taxon>
        <taxon>Pseudomonadota</taxon>
        <taxon>Gammaproteobacteria</taxon>
        <taxon>Pseudomonadales</taxon>
        <taxon>Pseudomonadaceae</taxon>
        <taxon>Pseudomonas</taxon>
    </lineage>
</organism>
<dbReference type="Proteomes" id="UP000245431">
    <property type="component" value="Chromosome PVE_r2"/>
</dbReference>
<reference evidence="2" key="1">
    <citation type="submission" date="2016-07" db="EMBL/GenBank/DDBJ databases">
        <authorList>
            <person name="Florea S."/>
            <person name="Webb J.S."/>
            <person name="Jaromczyk J."/>
            <person name="Schardl C.L."/>
        </authorList>
    </citation>
    <scope>NUCLEOTIDE SEQUENCE [LARGE SCALE GENOMIC DNA]</scope>
    <source>
        <strain evidence="2">1YdBTEX2</strain>
    </source>
</reference>
<dbReference type="EMBL" id="LT599584">
    <property type="protein sequence ID" value="SBW84721.1"/>
    <property type="molecule type" value="Genomic_DNA"/>
</dbReference>
<sequence>MPTGYYLACLETHRYVWIGALGDITSVVGIDADLVSSFCLVHRGKALVVVSETHQVVGEGHEWAI</sequence>
<gene>
    <name evidence="1" type="ORF">PVE_R2G0695</name>
</gene>